<dbReference type="RefSeq" id="WP_144541352.1">
    <property type="nucleotide sequence ID" value="NZ_JACSQO010000014.1"/>
</dbReference>
<feature type="domain" description="Deacetylase PdaC" evidence="2">
    <location>
        <begin position="18"/>
        <end position="94"/>
    </location>
</feature>
<reference evidence="3 4" key="1">
    <citation type="submission" date="2020-08" db="EMBL/GenBank/DDBJ databases">
        <title>A Genomic Blueprint of the Chicken Gut Microbiome.</title>
        <authorList>
            <person name="Gilroy R."/>
            <person name="Ravi A."/>
            <person name="Getino M."/>
            <person name="Pursley I."/>
            <person name="Horton D.L."/>
            <person name="Alikhan N.-F."/>
            <person name="Baker D."/>
            <person name="Gharbi K."/>
            <person name="Hall N."/>
            <person name="Watson M."/>
            <person name="Adriaenssens E.M."/>
            <person name="Foster-Nyarko E."/>
            <person name="Jarju S."/>
            <person name="Secka A."/>
            <person name="Antonio M."/>
            <person name="Oren A."/>
            <person name="Chaudhuri R."/>
            <person name="La Ragione R.M."/>
            <person name="Hildebrand F."/>
            <person name="Pallen M.J."/>
        </authorList>
    </citation>
    <scope>NUCLEOTIDE SEQUENCE [LARGE SCALE GENOMIC DNA]</scope>
    <source>
        <strain evidence="3 4">Sa2BUA9</strain>
    </source>
</reference>
<evidence type="ECO:0000259" key="2">
    <source>
        <dbReference type="Pfam" id="PF13739"/>
    </source>
</evidence>
<gene>
    <name evidence="3" type="ORF">H9650_19185</name>
</gene>
<dbReference type="Gene3D" id="3.30.565.40">
    <property type="entry name" value="Fervidobacterium nodosum Rt17-B1 like"/>
    <property type="match status" value="1"/>
</dbReference>
<keyword evidence="4" id="KW-1185">Reference proteome</keyword>
<organism evidence="3 4">
    <name type="scientific">Psychrobacillus faecigallinarum</name>
    <dbReference type="NCBI Taxonomy" id="2762235"/>
    <lineage>
        <taxon>Bacteria</taxon>
        <taxon>Bacillati</taxon>
        <taxon>Bacillota</taxon>
        <taxon>Bacilli</taxon>
        <taxon>Bacillales</taxon>
        <taxon>Bacillaceae</taxon>
        <taxon>Psychrobacillus</taxon>
    </lineage>
</organism>
<accession>A0ABR8REK4</accession>
<proteinExistence type="predicted"/>
<evidence type="ECO:0000313" key="4">
    <source>
        <dbReference type="Proteomes" id="UP000640786"/>
    </source>
</evidence>
<dbReference type="InterPro" id="IPR021729">
    <property type="entry name" value="DUF3298"/>
</dbReference>
<comment type="caution">
    <text evidence="3">The sequence shown here is derived from an EMBL/GenBank/DDBJ whole genome shotgun (WGS) entry which is preliminary data.</text>
</comment>
<dbReference type="Pfam" id="PF11738">
    <property type="entry name" value="DUF3298"/>
    <property type="match status" value="1"/>
</dbReference>
<protein>
    <submittedName>
        <fullName evidence="3">DUF3298 and DUF4163 domain-containing protein</fullName>
    </submittedName>
</protein>
<dbReference type="InterPro" id="IPR037126">
    <property type="entry name" value="PdaC/RsiV-like_sf"/>
</dbReference>
<feature type="domain" description="DUF3298" evidence="1">
    <location>
        <begin position="112"/>
        <end position="182"/>
    </location>
</feature>
<sequence>MDFPVCVTNKYISHSKPNISVNYPHITNLPHSSAEKKINGDIVSLLNNILIEQGFYNEYLVEMVGTYEIKTNERNILSLSLTVYSFTGGAHGLTITKSLTFDTTTGKQYALKDLFKPNSNYVERLSQIISKKIEAWDVPLLEDFTAIRPDQDYYLADHTIVIYFQLYEITPYVYGFPYFPIAIKSIEDIIRSEGPLNTLLTF</sequence>
<dbReference type="EMBL" id="JACSQO010000014">
    <property type="protein sequence ID" value="MBD7946230.1"/>
    <property type="molecule type" value="Genomic_DNA"/>
</dbReference>
<evidence type="ECO:0000313" key="3">
    <source>
        <dbReference type="EMBL" id="MBD7946230.1"/>
    </source>
</evidence>
<dbReference type="Gene3D" id="3.90.640.20">
    <property type="entry name" value="Heat-shock cognate protein, ATPase"/>
    <property type="match status" value="1"/>
</dbReference>
<dbReference type="InterPro" id="IPR025303">
    <property type="entry name" value="PdaC"/>
</dbReference>
<dbReference type="Pfam" id="PF13739">
    <property type="entry name" value="PdaC"/>
    <property type="match status" value="1"/>
</dbReference>
<dbReference type="Proteomes" id="UP000640786">
    <property type="component" value="Unassembled WGS sequence"/>
</dbReference>
<evidence type="ECO:0000259" key="1">
    <source>
        <dbReference type="Pfam" id="PF11738"/>
    </source>
</evidence>
<name>A0ABR8REK4_9BACI</name>